<proteinExistence type="predicted"/>
<dbReference type="EMBL" id="JAVHJL010000001">
    <property type="protein sequence ID" value="KAK6511285.1"/>
    <property type="molecule type" value="Genomic_DNA"/>
</dbReference>
<evidence type="ECO:0000256" key="3">
    <source>
        <dbReference type="ARBA" id="ARBA00022989"/>
    </source>
</evidence>
<dbReference type="GO" id="GO:0016020">
    <property type="term" value="C:membrane"/>
    <property type="evidence" value="ECO:0007669"/>
    <property type="project" value="UniProtKB-SubCell"/>
</dbReference>
<feature type="transmembrane region" description="Helical" evidence="5">
    <location>
        <begin position="203"/>
        <end position="221"/>
    </location>
</feature>
<dbReference type="Proteomes" id="UP001370758">
    <property type="component" value="Unassembled WGS sequence"/>
</dbReference>
<dbReference type="Pfam" id="PF04479">
    <property type="entry name" value="RTA1"/>
    <property type="match status" value="1"/>
</dbReference>
<dbReference type="PANTHER" id="PTHR31465">
    <property type="entry name" value="PROTEIN RTA1-RELATED"/>
    <property type="match status" value="1"/>
</dbReference>
<gene>
    <name evidence="6" type="ORF">TWF481_000206</name>
</gene>
<dbReference type="InterPro" id="IPR007568">
    <property type="entry name" value="RTA1"/>
</dbReference>
<protein>
    <submittedName>
        <fullName evidence="6">Uncharacterized protein</fullName>
    </submittedName>
</protein>
<evidence type="ECO:0000256" key="2">
    <source>
        <dbReference type="ARBA" id="ARBA00022692"/>
    </source>
</evidence>
<evidence type="ECO:0000313" key="6">
    <source>
        <dbReference type="EMBL" id="KAK6511285.1"/>
    </source>
</evidence>
<dbReference type="AlphaFoldDB" id="A0AAV9WNJ3"/>
<keyword evidence="4 5" id="KW-0472">Membrane</keyword>
<feature type="transmembrane region" description="Helical" evidence="5">
    <location>
        <begin position="48"/>
        <end position="70"/>
    </location>
</feature>
<evidence type="ECO:0000256" key="4">
    <source>
        <dbReference type="ARBA" id="ARBA00023136"/>
    </source>
</evidence>
<feature type="transmembrane region" description="Helical" evidence="5">
    <location>
        <begin position="20"/>
        <end position="41"/>
    </location>
</feature>
<evidence type="ECO:0000313" key="7">
    <source>
        <dbReference type="Proteomes" id="UP001370758"/>
    </source>
</evidence>
<feature type="transmembrane region" description="Helical" evidence="5">
    <location>
        <begin position="123"/>
        <end position="145"/>
    </location>
</feature>
<dbReference type="PANTHER" id="PTHR31465:SF27">
    <property type="entry name" value="DOMAIN PROTEIN, PUTATIVE (AFU_ORTHOLOGUE AFUA_3G01030)-RELATED"/>
    <property type="match status" value="1"/>
</dbReference>
<comment type="caution">
    <text evidence="6">The sequence shown here is derived from an EMBL/GenBank/DDBJ whole genome shotgun (WGS) entry which is preliminary data.</text>
</comment>
<accession>A0AAV9WNJ3</accession>
<feature type="transmembrane region" description="Helical" evidence="5">
    <location>
        <begin position="241"/>
        <end position="260"/>
    </location>
</feature>
<keyword evidence="2 5" id="KW-0812">Transmembrane</keyword>
<comment type="subcellular location">
    <subcellularLocation>
        <location evidence="1">Membrane</location>
        <topology evidence="1">Multi-pass membrane protein</topology>
    </subcellularLocation>
</comment>
<sequence>MGELRPIPGRPNVYLWKYLPSIPAAAIFLVLFAVVTIFHLWRSVRARVWFCIPFAIGGIFQVIGYATRIYCYYNTEKIDSYAIQFSFIILAPVFYAASIYMVLRRLIHSINGDRFSVVRARWLTYIFVTGDILALTIQGSAVGLTTKPESKKTGEKVITIGLLVQIVIFAFFIYVSTIFHLRMNKDLKLNPRSGPHLTVPWKTGLYMLYGCSALIMIRSVFRVVEYLMGVDAYLLSNEWPLYVFDTILMFATQVIFVAWFPDKFQVQETTLKSTTGSEDGHMLVDGVGNGRNLVGP</sequence>
<organism evidence="6 7">
    <name type="scientific">Arthrobotrys musiformis</name>
    <dbReference type="NCBI Taxonomy" id="47236"/>
    <lineage>
        <taxon>Eukaryota</taxon>
        <taxon>Fungi</taxon>
        <taxon>Dikarya</taxon>
        <taxon>Ascomycota</taxon>
        <taxon>Pezizomycotina</taxon>
        <taxon>Orbiliomycetes</taxon>
        <taxon>Orbiliales</taxon>
        <taxon>Orbiliaceae</taxon>
        <taxon>Arthrobotrys</taxon>
    </lineage>
</organism>
<evidence type="ECO:0000256" key="1">
    <source>
        <dbReference type="ARBA" id="ARBA00004141"/>
    </source>
</evidence>
<keyword evidence="7" id="KW-1185">Reference proteome</keyword>
<feature type="transmembrane region" description="Helical" evidence="5">
    <location>
        <begin position="157"/>
        <end position="182"/>
    </location>
</feature>
<evidence type="ECO:0000256" key="5">
    <source>
        <dbReference type="SAM" id="Phobius"/>
    </source>
</evidence>
<name>A0AAV9WNJ3_9PEZI</name>
<keyword evidence="3 5" id="KW-1133">Transmembrane helix</keyword>
<reference evidence="6 7" key="1">
    <citation type="submission" date="2023-08" db="EMBL/GenBank/DDBJ databases">
        <authorList>
            <person name="Palmer J.M."/>
        </authorList>
    </citation>
    <scope>NUCLEOTIDE SEQUENCE [LARGE SCALE GENOMIC DNA]</scope>
    <source>
        <strain evidence="6 7">TWF481</strain>
    </source>
</reference>
<feature type="transmembrane region" description="Helical" evidence="5">
    <location>
        <begin position="82"/>
        <end position="103"/>
    </location>
</feature>